<proteinExistence type="inferred from homology"/>
<feature type="transmembrane region" description="Helical" evidence="4">
    <location>
        <begin position="486"/>
        <end position="506"/>
    </location>
</feature>
<dbReference type="Gene3D" id="1.20.120.1760">
    <property type="match status" value="1"/>
</dbReference>
<gene>
    <name evidence="5" type="ORF">HNP84_004500</name>
</gene>
<feature type="region of interest" description="Disordered" evidence="3">
    <location>
        <begin position="413"/>
        <end position="438"/>
    </location>
</feature>
<evidence type="ECO:0000256" key="4">
    <source>
        <dbReference type="SAM" id="Phobius"/>
    </source>
</evidence>
<protein>
    <submittedName>
        <fullName evidence="5">Phosphatidylglycerophosphate synthase</fullName>
    </submittedName>
</protein>
<dbReference type="GO" id="GO:0008654">
    <property type="term" value="P:phospholipid biosynthetic process"/>
    <property type="evidence" value="ECO:0007669"/>
    <property type="project" value="InterPro"/>
</dbReference>
<organism evidence="5 6">
    <name type="scientific">Thermocatellispora tengchongensis</name>
    <dbReference type="NCBI Taxonomy" id="1073253"/>
    <lineage>
        <taxon>Bacteria</taxon>
        <taxon>Bacillati</taxon>
        <taxon>Actinomycetota</taxon>
        <taxon>Actinomycetes</taxon>
        <taxon>Streptosporangiales</taxon>
        <taxon>Streptosporangiaceae</taxon>
        <taxon>Thermocatellispora</taxon>
    </lineage>
</organism>
<comment type="similarity">
    <text evidence="2">Belongs to the CDP-alcohol phosphatidyltransferase class-I family.</text>
</comment>
<dbReference type="InterPro" id="IPR048254">
    <property type="entry name" value="CDP_ALCOHOL_P_TRANSF_CS"/>
</dbReference>
<comment type="caution">
    <text evidence="5">The sequence shown here is derived from an EMBL/GenBank/DDBJ whole genome shotgun (WGS) entry which is preliminary data.</text>
</comment>
<dbReference type="AlphaFoldDB" id="A0A840P833"/>
<sequence>MAQSTGPQAPQTAAVVLATTPAARLPCADGTILDRLGGQLDTLPVREVHVVARTSVPVGPGPADGSRGLVEDLRCVAKIARESTGAVVIVPGDVVAHTEALASVIEHPARDTTALVSDAPGPVPGAAPPGGPLTPPVRIEHGQVVSAGSSFHHVPAPNGVFRGVLQVGEADLGGLAEVADELADLVRAGRLGSVTGAEVGDLILVGLVRRGVPVRASRLGVLHCERVSGAAAADAALRGLAEVDESAARLDAAIKPDDGFVATYLVSSWSRHLVKLAARLSLTPNQVTGISTGLAFLAAIWFSEDSARGRLYGAALLCLSFVFDCVDGQLARYTRSFSPLGAWLDATLDRAKEYMVYIGLAAGYTAGAVAIGPWWGTIWTLAVAAMILQALRHMIDFSYAGARADAARDAAAQTPLPPRPLADPGDAPYAGPPPGPAGDSGLLRLARGLDRRQATRMLKKAIVLPIGERMALIAVTAALFDAKVTFLALLCWGGLAAVYTLTGRIARSLS</sequence>
<dbReference type="GO" id="GO:0016780">
    <property type="term" value="F:phosphotransferase activity, for other substituted phosphate groups"/>
    <property type="evidence" value="ECO:0007669"/>
    <property type="project" value="InterPro"/>
</dbReference>
<evidence type="ECO:0000256" key="1">
    <source>
        <dbReference type="ARBA" id="ARBA00022679"/>
    </source>
</evidence>
<feature type="transmembrane region" description="Helical" evidence="4">
    <location>
        <begin position="461"/>
        <end position="480"/>
    </location>
</feature>
<evidence type="ECO:0000313" key="5">
    <source>
        <dbReference type="EMBL" id="MBB5134766.1"/>
    </source>
</evidence>
<evidence type="ECO:0000313" key="6">
    <source>
        <dbReference type="Proteomes" id="UP000578449"/>
    </source>
</evidence>
<keyword evidence="4" id="KW-1133">Transmembrane helix</keyword>
<keyword evidence="6" id="KW-1185">Reference proteome</keyword>
<keyword evidence="1 2" id="KW-0808">Transferase</keyword>
<dbReference type="Proteomes" id="UP000578449">
    <property type="component" value="Unassembled WGS sequence"/>
</dbReference>
<reference evidence="5 6" key="1">
    <citation type="submission" date="2020-08" db="EMBL/GenBank/DDBJ databases">
        <title>Genomic Encyclopedia of Type Strains, Phase IV (KMG-IV): sequencing the most valuable type-strain genomes for metagenomic binning, comparative biology and taxonomic classification.</title>
        <authorList>
            <person name="Goeker M."/>
        </authorList>
    </citation>
    <scope>NUCLEOTIDE SEQUENCE [LARGE SCALE GENOMIC DNA]</scope>
    <source>
        <strain evidence="5 6">DSM 45615</strain>
    </source>
</reference>
<evidence type="ECO:0000256" key="2">
    <source>
        <dbReference type="RuleBase" id="RU003750"/>
    </source>
</evidence>
<name>A0A840P833_9ACTN</name>
<accession>A0A840P833</accession>
<dbReference type="GO" id="GO:0016020">
    <property type="term" value="C:membrane"/>
    <property type="evidence" value="ECO:0007669"/>
    <property type="project" value="InterPro"/>
</dbReference>
<dbReference type="InterPro" id="IPR000462">
    <property type="entry name" value="CDP-OH_P_trans"/>
</dbReference>
<keyword evidence="4" id="KW-0812">Transmembrane</keyword>
<dbReference type="RefSeq" id="WP_185051663.1">
    <property type="nucleotide sequence ID" value="NZ_BAABIX010000004.1"/>
</dbReference>
<dbReference type="PROSITE" id="PS00379">
    <property type="entry name" value="CDP_ALCOHOL_P_TRANSF"/>
    <property type="match status" value="1"/>
</dbReference>
<dbReference type="EMBL" id="JACHGN010000009">
    <property type="protein sequence ID" value="MBB5134766.1"/>
    <property type="molecule type" value="Genomic_DNA"/>
</dbReference>
<dbReference type="InterPro" id="IPR043130">
    <property type="entry name" value="CDP-OH_PTrfase_TM_dom"/>
</dbReference>
<dbReference type="Pfam" id="PF01066">
    <property type="entry name" value="CDP-OH_P_transf"/>
    <property type="match status" value="1"/>
</dbReference>
<evidence type="ECO:0000256" key="3">
    <source>
        <dbReference type="SAM" id="MobiDB-lite"/>
    </source>
</evidence>
<keyword evidence="4" id="KW-0472">Membrane</keyword>
<feature type="transmembrane region" description="Helical" evidence="4">
    <location>
        <begin position="354"/>
        <end position="372"/>
    </location>
</feature>